<keyword evidence="2" id="KW-0812">Transmembrane</keyword>
<keyword evidence="5" id="KW-1185">Reference proteome</keyword>
<accession>A0A7H8NEX9</accession>
<feature type="region of interest" description="Disordered" evidence="1">
    <location>
        <begin position="87"/>
        <end position="188"/>
    </location>
</feature>
<dbReference type="Proteomes" id="UP000509303">
    <property type="component" value="Chromosome"/>
</dbReference>
<evidence type="ECO:0000256" key="2">
    <source>
        <dbReference type="SAM" id="Phobius"/>
    </source>
</evidence>
<proteinExistence type="predicted"/>
<sequence>MTGRQRALAWGGVTGAALLAVGLVALVVIADLDTAGQVAGIVGTIAGLAGLGVSVYALWRPAAPAPPGPPAPPAPASPAITASGHRSVAIGGGVSGTVSTGDGPTPAPAHPQSGAAPLALPTVSPAPAAPTRPPATAHASGERSVAIGGNVSGIVSTGDATTAGPATGTTAGPHTTPGPGAHPGDSDR</sequence>
<keyword evidence="2" id="KW-0472">Membrane</keyword>
<reference evidence="4 5" key="1">
    <citation type="submission" date="2020-06" db="EMBL/GenBank/DDBJ databases">
        <title>Genome mining for natural products.</title>
        <authorList>
            <person name="Zhang B."/>
            <person name="Shi J."/>
            <person name="Ge H."/>
        </authorList>
    </citation>
    <scope>NUCLEOTIDE SEQUENCE [LARGE SCALE GENOMIC DNA]</scope>
    <source>
        <strain evidence="4 5">NA00687</strain>
    </source>
</reference>
<name>A0A7H8NEX9_9ACTN</name>
<dbReference type="EMBL" id="CP054929">
    <property type="protein sequence ID" value="QKW53004.1"/>
    <property type="molecule type" value="Genomic_DNA"/>
</dbReference>
<dbReference type="AlphaFoldDB" id="A0A7H8NEX9"/>
<gene>
    <name evidence="4" type="ORF">HUT08_29555</name>
</gene>
<dbReference type="RefSeq" id="WP_176164714.1">
    <property type="nucleotide sequence ID" value="NZ_CP054929.1"/>
</dbReference>
<feature type="compositionally biased region" description="Low complexity" evidence="1">
    <location>
        <begin position="157"/>
        <end position="188"/>
    </location>
</feature>
<evidence type="ECO:0000256" key="1">
    <source>
        <dbReference type="SAM" id="MobiDB-lite"/>
    </source>
</evidence>
<dbReference type="GO" id="GO:0019867">
    <property type="term" value="C:outer membrane"/>
    <property type="evidence" value="ECO:0007669"/>
    <property type="project" value="InterPro"/>
</dbReference>
<evidence type="ECO:0000313" key="4">
    <source>
        <dbReference type="EMBL" id="QKW53004.1"/>
    </source>
</evidence>
<evidence type="ECO:0000313" key="5">
    <source>
        <dbReference type="Proteomes" id="UP000509303"/>
    </source>
</evidence>
<protein>
    <recommendedName>
        <fullName evidence="3">Trimeric autotransporter adhesin YadA-like head domain-containing protein</fullName>
    </recommendedName>
</protein>
<feature type="transmembrane region" description="Helical" evidence="2">
    <location>
        <begin position="7"/>
        <end position="30"/>
    </location>
</feature>
<dbReference type="Pfam" id="PF05658">
    <property type="entry name" value="YadA_head"/>
    <property type="match status" value="2"/>
</dbReference>
<feature type="transmembrane region" description="Helical" evidence="2">
    <location>
        <begin position="36"/>
        <end position="59"/>
    </location>
</feature>
<organism evidence="4 5">
    <name type="scientific">Streptomyces buecherae</name>
    <dbReference type="NCBI Taxonomy" id="2763006"/>
    <lineage>
        <taxon>Bacteria</taxon>
        <taxon>Bacillati</taxon>
        <taxon>Actinomycetota</taxon>
        <taxon>Actinomycetes</taxon>
        <taxon>Kitasatosporales</taxon>
        <taxon>Streptomycetaceae</taxon>
        <taxon>Streptomyces</taxon>
    </lineage>
</organism>
<dbReference type="InterPro" id="IPR008640">
    <property type="entry name" value="Adhesin_Head_dom"/>
</dbReference>
<feature type="domain" description="Trimeric autotransporter adhesin YadA-like head" evidence="3">
    <location>
        <begin position="136"/>
        <end position="150"/>
    </location>
</feature>
<feature type="compositionally biased region" description="Low complexity" evidence="1">
    <location>
        <begin position="115"/>
        <end position="126"/>
    </location>
</feature>
<feature type="domain" description="Trimeric autotransporter adhesin YadA-like head" evidence="3">
    <location>
        <begin position="81"/>
        <end position="93"/>
    </location>
</feature>
<evidence type="ECO:0000259" key="3">
    <source>
        <dbReference type="Pfam" id="PF05658"/>
    </source>
</evidence>
<keyword evidence="2" id="KW-1133">Transmembrane helix</keyword>